<evidence type="ECO:0000313" key="3">
    <source>
        <dbReference type="EMBL" id="QDI90254.1"/>
    </source>
</evidence>
<feature type="domain" description="D-isomer specific 2-hydroxyacid dehydrogenase NAD-binding" evidence="1">
    <location>
        <begin position="177"/>
        <end position="272"/>
    </location>
</feature>
<accession>A0A514LEI1</accession>
<dbReference type="InterPro" id="IPR036291">
    <property type="entry name" value="NAD(P)-bd_dom_sf"/>
</dbReference>
<protein>
    <submittedName>
        <fullName evidence="3">Dipicolinate synthase subunit DpsA</fullName>
    </submittedName>
</protein>
<dbReference type="GO" id="GO:0051287">
    <property type="term" value="F:NAD binding"/>
    <property type="evidence" value="ECO:0007669"/>
    <property type="project" value="InterPro"/>
</dbReference>
<dbReference type="EMBL" id="CP035485">
    <property type="protein sequence ID" value="QDI90254.1"/>
    <property type="molecule type" value="Genomic_DNA"/>
</dbReference>
<dbReference type="Gene3D" id="3.40.50.720">
    <property type="entry name" value="NAD(P)-binding Rossmann-like Domain"/>
    <property type="match status" value="2"/>
</dbReference>
<dbReference type="InterPro" id="IPR006140">
    <property type="entry name" value="D-isomer_DH_NAD-bd"/>
</dbReference>
<evidence type="ECO:0000313" key="4">
    <source>
        <dbReference type="Proteomes" id="UP000319756"/>
    </source>
</evidence>
<dbReference type="KEGG" id="sale:EPH95_02925"/>
<dbReference type="NCBIfam" id="NF006162">
    <property type="entry name" value="PRK08306.1"/>
    <property type="match status" value="1"/>
</dbReference>
<sequence>MQVPLSNRHVETMNNLTELCTCTYSIKAMVNKEVEVIEHVAVIGGDRRQVELVHRLKKSVAHISVVGFDQLSFLDANITEHALSEVPWEKLSAILFPVSGVDADGEVEAQYAPKPLIVTREMLAKKQNSCFVFAGIRTDFLKDMGENLVCWMERDDVAVYNSVPTAEGALMLAMQNTTATIHNASVVILGFGRCGKTLADLFQSVGAKVTVVTDGDTEKARAHQAGHGVLSLRTMQTELAGADICINTIPASVLTKDTLPHVKKNCYILDIASRPGGVDMEAAGQLGLKAQEAPGLPGKVAPETAGDILAIVTLAILNSENKKGR</sequence>
<dbReference type="Pfam" id="PF16924">
    <property type="entry name" value="DpaA_N"/>
    <property type="match status" value="1"/>
</dbReference>
<organism evidence="3 4">
    <name type="scientific">Salicibibacter halophilus</name>
    <dbReference type="NCBI Taxonomy" id="2502791"/>
    <lineage>
        <taxon>Bacteria</taxon>
        <taxon>Bacillati</taxon>
        <taxon>Bacillota</taxon>
        <taxon>Bacilli</taxon>
        <taxon>Bacillales</taxon>
        <taxon>Bacillaceae</taxon>
        <taxon>Salicibibacter</taxon>
    </lineage>
</organism>
<gene>
    <name evidence="3" type="primary">dpsA</name>
    <name evidence="3" type="ORF">EPH95_02925</name>
</gene>
<feature type="domain" description="Dipicolinate synthase subunit A N-terminal" evidence="2">
    <location>
        <begin position="39"/>
        <end position="146"/>
    </location>
</feature>
<dbReference type="SUPFAM" id="SSF51735">
    <property type="entry name" value="NAD(P)-binding Rossmann-fold domains"/>
    <property type="match status" value="1"/>
</dbReference>
<dbReference type="InterPro" id="IPR031629">
    <property type="entry name" value="DpaA_N"/>
</dbReference>
<reference evidence="4" key="1">
    <citation type="submission" date="2019-01" db="EMBL/GenBank/DDBJ databases">
        <title>Genomic analysis of Salicibibacter sp. NKC3-5.</title>
        <authorList>
            <person name="Oh Y.J."/>
        </authorList>
    </citation>
    <scope>NUCLEOTIDE SEQUENCE [LARGE SCALE GENOMIC DNA]</scope>
    <source>
        <strain evidence="4">NKC3-5</strain>
    </source>
</reference>
<dbReference type="Proteomes" id="UP000319756">
    <property type="component" value="Chromosome"/>
</dbReference>
<name>A0A514LEI1_9BACI</name>
<keyword evidence="4" id="KW-1185">Reference proteome</keyword>
<dbReference type="Pfam" id="PF02826">
    <property type="entry name" value="2-Hacid_dh_C"/>
    <property type="match status" value="1"/>
</dbReference>
<evidence type="ECO:0000259" key="1">
    <source>
        <dbReference type="Pfam" id="PF02826"/>
    </source>
</evidence>
<dbReference type="AlphaFoldDB" id="A0A514LEI1"/>
<evidence type="ECO:0000259" key="2">
    <source>
        <dbReference type="Pfam" id="PF16924"/>
    </source>
</evidence>
<proteinExistence type="predicted"/>